<evidence type="ECO:0000256" key="3">
    <source>
        <dbReference type="ARBA" id="ARBA00023274"/>
    </source>
</evidence>
<organism evidence="8 9">
    <name type="scientific">Candidatus Nucleicultrix amoebiphila FS5</name>
    <dbReference type="NCBI Taxonomy" id="1414854"/>
    <lineage>
        <taxon>Bacteria</taxon>
        <taxon>Pseudomonadati</taxon>
        <taxon>Pseudomonadota</taxon>
        <taxon>Alphaproteobacteria</taxon>
        <taxon>Holosporales</taxon>
        <taxon>Candidatus Nucleicultricaceae</taxon>
        <taxon>Candidatus Nucleicultrix</taxon>
    </lineage>
</organism>
<keyword evidence="9" id="KW-1185">Reference proteome</keyword>
<dbReference type="AlphaFoldDB" id="A0A1W6N6C3"/>
<dbReference type="SUPFAM" id="SSF64263">
    <property type="entry name" value="Prokaryotic ribosomal protein L17"/>
    <property type="match status" value="1"/>
</dbReference>
<feature type="compositionally biased region" description="Basic and acidic residues" evidence="7">
    <location>
        <begin position="118"/>
        <end position="128"/>
    </location>
</feature>
<evidence type="ECO:0000256" key="6">
    <source>
        <dbReference type="RuleBase" id="RU000661"/>
    </source>
</evidence>
<evidence type="ECO:0000256" key="2">
    <source>
        <dbReference type="ARBA" id="ARBA00022980"/>
    </source>
</evidence>
<dbReference type="PANTHER" id="PTHR14413:SF16">
    <property type="entry name" value="LARGE RIBOSOMAL SUBUNIT PROTEIN BL17M"/>
    <property type="match status" value="1"/>
</dbReference>
<dbReference type="GO" id="GO:0022625">
    <property type="term" value="C:cytosolic large ribosomal subunit"/>
    <property type="evidence" value="ECO:0007669"/>
    <property type="project" value="TreeGrafter"/>
</dbReference>
<name>A0A1W6N6C3_9PROT</name>
<dbReference type="Proteomes" id="UP000237351">
    <property type="component" value="Chromosome"/>
</dbReference>
<reference evidence="8 9" key="1">
    <citation type="submission" date="2014-06" db="EMBL/GenBank/DDBJ databases">
        <title>The genome of the endonuclear symbiont Nucleicultrix amoebiphila.</title>
        <authorList>
            <person name="Schulz F."/>
            <person name="Horn M."/>
        </authorList>
    </citation>
    <scope>NUCLEOTIDE SEQUENCE [LARGE SCALE GENOMIC DNA]</scope>
    <source>
        <strain evidence="8 9">FS5</strain>
    </source>
</reference>
<gene>
    <name evidence="8" type="ORF">GQ61_08670</name>
</gene>
<evidence type="ECO:0000256" key="5">
    <source>
        <dbReference type="RuleBase" id="RU000660"/>
    </source>
</evidence>
<dbReference type="InterPro" id="IPR000456">
    <property type="entry name" value="Ribosomal_bL17"/>
</dbReference>
<feature type="region of interest" description="Disordered" evidence="7">
    <location>
        <begin position="118"/>
        <end position="147"/>
    </location>
</feature>
<protein>
    <recommendedName>
        <fullName evidence="4 6">50S ribosomal protein L17</fullName>
    </recommendedName>
</protein>
<dbReference type="GO" id="GO:0003735">
    <property type="term" value="F:structural constituent of ribosome"/>
    <property type="evidence" value="ECO:0007669"/>
    <property type="project" value="InterPro"/>
</dbReference>
<dbReference type="InterPro" id="IPR036373">
    <property type="entry name" value="Ribosomal_bL17_sf"/>
</dbReference>
<dbReference type="PROSITE" id="PS01167">
    <property type="entry name" value="RIBOSOMAL_L17"/>
    <property type="match status" value="1"/>
</dbReference>
<dbReference type="PANTHER" id="PTHR14413">
    <property type="entry name" value="RIBOSOMAL PROTEIN L17"/>
    <property type="match status" value="1"/>
</dbReference>
<dbReference type="NCBIfam" id="TIGR00059">
    <property type="entry name" value="L17"/>
    <property type="match status" value="1"/>
</dbReference>
<dbReference type="RefSeq" id="WP_085784904.1">
    <property type="nucleotide sequence ID" value="NZ_CP008743.1"/>
</dbReference>
<dbReference type="KEGG" id="naf:GQ61_08670"/>
<dbReference type="OrthoDB" id="9809073at2"/>
<keyword evidence="3 5" id="KW-0687">Ribonucleoprotein</keyword>
<evidence type="ECO:0000256" key="7">
    <source>
        <dbReference type="SAM" id="MobiDB-lite"/>
    </source>
</evidence>
<dbReference type="GO" id="GO:0006412">
    <property type="term" value="P:translation"/>
    <property type="evidence" value="ECO:0007669"/>
    <property type="project" value="InterPro"/>
</dbReference>
<evidence type="ECO:0000256" key="4">
    <source>
        <dbReference type="ARBA" id="ARBA00035494"/>
    </source>
</evidence>
<accession>A0A1W6N6C3</accession>
<dbReference type="EMBL" id="CP008743">
    <property type="protein sequence ID" value="ARN85348.1"/>
    <property type="molecule type" value="Genomic_DNA"/>
</dbReference>
<dbReference type="Gene3D" id="3.90.1030.10">
    <property type="entry name" value="Ribosomal protein L17"/>
    <property type="match status" value="1"/>
</dbReference>
<comment type="similarity">
    <text evidence="1 5">Belongs to the bacterial ribosomal protein bL17 family.</text>
</comment>
<dbReference type="Pfam" id="PF01196">
    <property type="entry name" value="Ribosomal_L17"/>
    <property type="match status" value="1"/>
</dbReference>
<proteinExistence type="inferred from homology"/>
<evidence type="ECO:0000256" key="1">
    <source>
        <dbReference type="ARBA" id="ARBA00008777"/>
    </source>
</evidence>
<dbReference type="InterPro" id="IPR047859">
    <property type="entry name" value="Ribosomal_bL17_CS"/>
</dbReference>
<evidence type="ECO:0000313" key="9">
    <source>
        <dbReference type="Proteomes" id="UP000237351"/>
    </source>
</evidence>
<evidence type="ECO:0000313" key="8">
    <source>
        <dbReference type="EMBL" id="ARN85348.1"/>
    </source>
</evidence>
<sequence length="147" mass="16341">MRHGHRGRKFGRKRSQRKALLTGLASSLVRYEQIRTTLAKAKDIRPIVEKLVTVGKKGDLAATRRAFSILRDNELVKKLSILGDRYKTRHGGYTRIMKAGFRYGDMAPMAIIEFIDRDPNAKPKKPAEATDSGADEATTKSVEAAAS</sequence>
<keyword evidence="2 5" id="KW-0689">Ribosomal protein</keyword>
<dbReference type="STRING" id="1414854.GQ61_08670"/>